<dbReference type="AlphaFoldDB" id="B9K841"/>
<dbReference type="eggNOG" id="COG0674">
    <property type="taxonomic scope" value="Bacteria"/>
</dbReference>
<evidence type="ECO:0000259" key="2">
    <source>
        <dbReference type="Pfam" id="PF01855"/>
    </source>
</evidence>
<dbReference type="Gene3D" id="3.40.50.970">
    <property type="match status" value="1"/>
</dbReference>
<dbReference type="STRING" id="309803.CTN_0948"/>
<reference evidence="4 5" key="1">
    <citation type="journal article" date="2009" name="Biosci. Biotechnol. Biochem.">
        <title>WeGAS: a web-based microbial genome annotation system.</title>
        <authorList>
            <person name="Lee D."/>
            <person name="Seo H."/>
            <person name="Park C."/>
            <person name="Park K."/>
        </authorList>
    </citation>
    <scope>NUCLEOTIDE SEQUENCE [LARGE SCALE GENOMIC DNA]</scope>
    <source>
        <strain evidence="5">ATCC 49049 / DSM 4359 / NBRC 107923 / NS-E</strain>
    </source>
</reference>
<evidence type="ECO:0000313" key="5">
    <source>
        <dbReference type="Proteomes" id="UP000000445"/>
    </source>
</evidence>
<dbReference type="NCBIfam" id="NF005507">
    <property type="entry name" value="PRK07119.1"/>
    <property type="match status" value="1"/>
</dbReference>
<dbReference type="GO" id="GO:0016491">
    <property type="term" value="F:oxidoreductase activity"/>
    <property type="evidence" value="ECO:0007669"/>
    <property type="project" value="UniProtKB-KW"/>
</dbReference>
<evidence type="ECO:0000313" key="4">
    <source>
        <dbReference type="EMBL" id="ACM23124.1"/>
    </source>
</evidence>
<keyword evidence="1" id="KW-0560">Oxidoreductase</keyword>
<evidence type="ECO:0000259" key="3">
    <source>
        <dbReference type="Pfam" id="PF17147"/>
    </source>
</evidence>
<sequence>MRSDSMKKIMMKGNEAIAESAIKAGCRLYFAYPITPQSEIAEYMARRLPEVGGVFLQTESEVATVNMVYGAACTGKRVMTSTSSPGFSLMQEGISYIAGAELPCVFVDVIRGGPGLGNIQPSQGDYFQAVKGGGHGDYRLIVLAPSTVQEAVDLTQLAFDLADEYRNPVLVLADGMIGQMMEPVVLPEMRDISTLPDHSSWALTGARNREPHRIAAFNIDPVGLEQMNIRYQEKYKRVEEKEQRWEEYRTDDAEYLLVGYGTVGRILKSVVDELREEKLPVGLFRPVTLWPFPKKRLGEIAEKVKCIFVVEMSSGQMVEDVRLSVNGKVPVHFYGRMGGVVPTPEEIRLAFKEVIR</sequence>
<gene>
    <name evidence="4" type="ordered locus">CTN_0948</name>
</gene>
<dbReference type="Proteomes" id="UP000000445">
    <property type="component" value="Chromosome"/>
</dbReference>
<dbReference type="Pfam" id="PF17147">
    <property type="entry name" value="PFOR_II"/>
    <property type="match status" value="1"/>
</dbReference>
<dbReference type="SUPFAM" id="SSF52922">
    <property type="entry name" value="TK C-terminal domain-like"/>
    <property type="match status" value="1"/>
</dbReference>
<dbReference type="Gene3D" id="3.40.50.920">
    <property type="match status" value="1"/>
</dbReference>
<dbReference type="HOGENOM" id="CLU_017038_0_0_0"/>
<dbReference type="InterPro" id="IPR002880">
    <property type="entry name" value="Pyrv_Fd/Flavodoxin_OxRdtase_N"/>
</dbReference>
<dbReference type="EMBL" id="CP000916">
    <property type="protein sequence ID" value="ACM23124.1"/>
    <property type="molecule type" value="Genomic_DNA"/>
</dbReference>
<dbReference type="InterPro" id="IPR029061">
    <property type="entry name" value="THDP-binding"/>
</dbReference>
<organism evidence="4 5">
    <name type="scientific">Thermotoga neapolitana (strain ATCC 49049 / DSM 4359 / NBRC 107923 / NS-E)</name>
    <dbReference type="NCBI Taxonomy" id="309803"/>
    <lineage>
        <taxon>Bacteria</taxon>
        <taxon>Thermotogati</taxon>
        <taxon>Thermotogota</taxon>
        <taxon>Thermotogae</taxon>
        <taxon>Thermotogales</taxon>
        <taxon>Thermotogaceae</taxon>
        <taxon>Thermotoga</taxon>
    </lineage>
</organism>
<feature type="domain" description="Pyruvate:ferredoxin oxidoreductase core" evidence="3">
    <location>
        <begin position="253"/>
        <end position="347"/>
    </location>
</feature>
<dbReference type="InterPro" id="IPR009014">
    <property type="entry name" value="Transketo_C/PFOR_II"/>
</dbReference>
<accession>B9K841</accession>
<proteinExistence type="predicted"/>
<dbReference type="KEGG" id="tna:CTN_0948"/>
<name>B9K841_THENN</name>
<dbReference type="SUPFAM" id="SSF52518">
    <property type="entry name" value="Thiamin diphosphate-binding fold (THDP-binding)"/>
    <property type="match status" value="1"/>
</dbReference>
<evidence type="ECO:0000256" key="1">
    <source>
        <dbReference type="ARBA" id="ARBA00023002"/>
    </source>
</evidence>
<feature type="domain" description="Pyruvate flavodoxin/ferredoxin oxidoreductase pyrimidine binding" evidence="2">
    <location>
        <begin position="20"/>
        <end position="232"/>
    </location>
</feature>
<dbReference type="CDD" id="cd07034">
    <property type="entry name" value="TPP_PYR_PFOR_IOR-alpha_like"/>
    <property type="match status" value="1"/>
</dbReference>
<dbReference type="PANTHER" id="PTHR43088">
    <property type="entry name" value="SUBUNIT OF PYRUVATE:FLAVODOXIN OXIDOREDUCTASE-RELATED"/>
    <property type="match status" value="1"/>
</dbReference>
<keyword evidence="5" id="KW-1185">Reference proteome</keyword>
<dbReference type="InterPro" id="IPR033412">
    <property type="entry name" value="PFOR_II"/>
</dbReference>
<dbReference type="InterPro" id="IPR052368">
    <property type="entry name" value="2-oxoacid_oxidoreductase"/>
</dbReference>
<dbReference type="PANTHER" id="PTHR43088:SF1">
    <property type="entry name" value="SUBUNIT OF PYRUVATE:FLAVODOXIN OXIDOREDUCTASE"/>
    <property type="match status" value="1"/>
</dbReference>
<protein>
    <submittedName>
        <fullName evidence="4">2-oxoisovalerate oxidoreductase, beta subunit</fullName>
    </submittedName>
</protein>
<dbReference type="Pfam" id="PF01855">
    <property type="entry name" value="POR_N"/>
    <property type="match status" value="1"/>
</dbReference>